<dbReference type="InterPro" id="IPR033248">
    <property type="entry name" value="Transketolase_C"/>
</dbReference>
<organism evidence="5 6">
    <name type="scientific">Candidatus Pullichristensenella excrementigallinarum</name>
    <dbReference type="NCBI Taxonomy" id="2840907"/>
    <lineage>
        <taxon>Bacteria</taxon>
        <taxon>Bacillati</taxon>
        <taxon>Bacillota</taxon>
        <taxon>Clostridia</taxon>
        <taxon>Candidatus Pullichristensenella</taxon>
    </lineage>
</organism>
<dbReference type="Gene3D" id="3.40.50.970">
    <property type="match status" value="1"/>
</dbReference>
<dbReference type="Pfam" id="PF02780">
    <property type="entry name" value="Transketolase_C"/>
    <property type="match status" value="1"/>
</dbReference>
<keyword evidence="3" id="KW-0786">Thiamine pyrophosphate</keyword>
<comment type="caution">
    <text evidence="5">The sequence shown here is derived from an EMBL/GenBank/DDBJ whole genome shotgun (WGS) entry which is preliminary data.</text>
</comment>
<dbReference type="SMART" id="SM00861">
    <property type="entry name" value="Transket_pyr"/>
    <property type="match status" value="1"/>
</dbReference>
<dbReference type="FunFam" id="3.40.50.970:FF:000129">
    <property type="entry name" value="Transketolase"/>
    <property type="match status" value="1"/>
</dbReference>
<dbReference type="InterPro" id="IPR051157">
    <property type="entry name" value="PDH/Transketolase"/>
</dbReference>
<dbReference type="Pfam" id="PF02779">
    <property type="entry name" value="Transket_pyr"/>
    <property type="match status" value="1"/>
</dbReference>
<dbReference type="InterPro" id="IPR009014">
    <property type="entry name" value="Transketo_C/PFOR_II"/>
</dbReference>
<comment type="cofactor">
    <cofactor evidence="1">
        <name>thiamine diphosphate</name>
        <dbReference type="ChEBI" id="CHEBI:58937"/>
    </cofactor>
</comment>
<evidence type="ECO:0000313" key="5">
    <source>
        <dbReference type="EMBL" id="HIU34372.1"/>
    </source>
</evidence>
<reference evidence="5" key="2">
    <citation type="journal article" date="2021" name="PeerJ">
        <title>Extensive microbial diversity within the chicken gut microbiome revealed by metagenomics and culture.</title>
        <authorList>
            <person name="Gilroy R."/>
            <person name="Ravi A."/>
            <person name="Getino M."/>
            <person name="Pursley I."/>
            <person name="Horton D.L."/>
            <person name="Alikhan N.F."/>
            <person name="Baker D."/>
            <person name="Gharbi K."/>
            <person name="Hall N."/>
            <person name="Watson M."/>
            <person name="Adriaenssens E.M."/>
            <person name="Foster-Nyarko E."/>
            <person name="Jarju S."/>
            <person name="Secka A."/>
            <person name="Antonio M."/>
            <person name="Oren A."/>
            <person name="Chaudhuri R.R."/>
            <person name="La Ragione R."/>
            <person name="Hildebrand F."/>
            <person name="Pallen M.J."/>
        </authorList>
    </citation>
    <scope>NUCLEOTIDE SEQUENCE</scope>
    <source>
        <strain evidence="5">ChiHcec3-11533</strain>
    </source>
</reference>
<dbReference type="Gene3D" id="3.40.50.920">
    <property type="match status" value="1"/>
</dbReference>
<evidence type="ECO:0000259" key="4">
    <source>
        <dbReference type="SMART" id="SM00861"/>
    </source>
</evidence>
<dbReference type="SUPFAM" id="SSF52922">
    <property type="entry name" value="TK C-terminal domain-like"/>
    <property type="match status" value="1"/>
</dbReference>
<dbReference type="InterPro" id="IPR029061">
    <property type="entry name" value="THDP-binding"/>
</dbReference>
<reference evidence="5" key="1">
    <citation type="submission" date="2020-10" db="EMBL/GenBank/DDBJ databases">
        <authorList>
            <person name="Gilroy R."/>
        </authorList>
    </citation>
    <scope>NUCLEOTIDE SEQUENCE</scope>
    <source>
        <strain evidence="5">ChiHcec3-11533</strain>
    </source>
</reference>
<evidence type="ECO:0000256" key="3">
    <source>
        <dbReference type="ARBA" id="ARBA00023052"/>
    </source>
</evidence>
<dbReference type="EMBL" id="DVMU01000166">
    <property type="protein sequence ID" value="HIU34372.1"/>
    <property type="molecule type" value="Genomic_DNA"/>
</dbReference>
<dbReference type="Proteomes" id="UP000824072">
    <property type="component" value="Unassembled WGS sequence"/>
</dbReference>
<dbReference type="InterPro" id="IPR005475">
    <property type="entry name" value="Transketolase-like_Pyr-bd"/>
</dbReference>
<dbReference type="SUPFAM" id="SSF52518">
    <property type="entry name" value="Thiamin diphosphate-binding fold (THDP-binding)"/>
    <property type="match status" value="1"/>
</dbReference>
<gene>
    <name evidence="5" type="ORF">IAB02_07395</name>
</gene>
<evidence type="ECO:0000256" key="1">
    <source>
        <dbReference type="ARBA" id="ARBA00001964"/>
    </source>
</evidence>
<dbReference type="AlphaFoldDB" id="A0A9D1IE19"/>
<feature type="domain" description="Transketolase-like pyrimidine-binding" evidence="4">
    <location>
        <begin position="12"/>
        <end position="178"/>
    </location>
</feature>
<accession>A0A9D1IE19</accession>
<evidence type="ECO:0000256" key="2">
    <source>
        <dbReference type="ARBA" id="ARBA00007131"/>
    </source>
</evidence>
<protein>
    <submittedName>
        <fullName evidence="5">Transketolase family protein</fullName>
    </submittedName>
</protein>
<name>A0A9D1IE19_9FIRM</name>
<dbReference type="CDD" id="cd07033">
    <property type="entry name" value="TPP_PYR_DXS_TK_like"/>
    <property type="match status" value="1"/>
</dbReference>
<evidence type="ECO:0000313" key="6">
    <source>
        <dbReference type="Proteomes" id="UP000824072"/>
    </source>
</evidence>
<dbReference type="PANTHER" id="PTHR43825:SF1">
    <property type="entry name" value="TRANSKETOLASE-LIKE PYRIMIDINE-BINDING DOMAIN-CONTAINING PROTEIN"/>
    <property type="match status" value="1"/>
</dbReference>
<proteinExistence type="inferred from homology"/>
<dbReference type="PANTHER" id="PTHR43825">
    <property type="entry name" value="PYRUVATE DEHYDROGENASE E1 COMPONENT"/>
    <property type="match status" value="1"/>
</dbReference>
<sequence>MLAKLIENARPVALHDVYCQTLLQMMEEDPRIVQIEADLAGAMGSQVIGQKFPDRYFNCGIMEGHEVGLGCGMSVNGHIPFVHSFTSFITRRAADQIFMSGCYAGANAKLIGTDPGICAETNGGTHMAFEDVGITRCMAGMTILDVADPVLLRSALHMMRDTQGMMYLRMRRPGAIPYYAEDNTFEIGKGKILREGTDVSIIASGVLVVEALRAAKILEAKGISARVVDMFTIKPIDLDLVRDCAEKTGCIVTAENHNVIGGLGSAVAEALAETVPAPMARIGAQDRVGEVGEFDYLIQAFHMTAEDIAQACEKTIARKKA</sequence>
<comment type="similarity">
    <text evidence="2">Belongs to the transketolase family.</text>
</comment>